<dbReference type="SUPFAM" id="SSF47413">
    <property type="entry name" value="lambda repressor-like DNA-binding domains"/>
    <property type="match status" value="1"/>
</dbReference>
<dbReference type="OrthoDB" id="9784962at2"/>
<dbReference type="GeneID" id="93165969"/>
<dbReference type="InterPro" id="IPR028082">
    <property type="entry name" value="Peripla_BP_I"/>
</dbReference>
<dbReference type="CDD" id="cd01392">
    <property type="entry name" value="HTH_LacI"/>
    <property type="match status" value="1"/>
</dbReference>
<feature type="domain" description="HTH cro/C1-type" evidence="5">
    <location>
        <begin position="2"/>
        <end position="29"/>
    </location>
</feature>
<name>A0A0J9BU74_9FIRM</name>
<dbReference type="PROSITE" id="PS00356">
    <property type="entry name" value="HTH_LACI_1"/>
    <property type="match status" value="1"/>
</dbReference>
<dbReference type="Gene3D" id="3.40.50.2300">
    <property type="match status" value="2"/>
</dbReference>
<dbReference type="EMBL" id="ADLK01000031">
    <property type="protein sequence ID" value="KMW16333.1"/>
    <property type="molecule type" value="Genomic_DNA"/>
</dbReference>
<evidence type="ECO:0000313" key="6">
    <source>
        <dbReference type="EMBL" id="KMW16333.1"/>
    </source>
</evidence>
<dbReference type="InterPro" id="IPR001387">
    <property type="entry name" value="Cro/C1-type_HTH"/>
</dbReference>
<feature type="domain" description="HTH lacI-type" evidence="4">
    <location>
        <begin position="4"/>
        <end position="59"/>
    </location>
</feature>
<dbReference type="AlphaFoldDB" id="A0A0J9BU74"/>
<dbReference type="Gene3D" id="1.10.260.40">
    <property type="entry name" value="lambda repressor-like DNA-binding domains"/>
    <property type="match status" value="1"/>
</dbReference>
<dbReference type="GO" id="GO:0000976">
    <property type="term" value="F:transcription cis-regulatory region binding"/>
    <property type="evidence" value="ECO:0007669"/>
    <property type="project" value="TreeGrafter"/>
</dbReference>
<dbReference type="SUPFAM" id="SSF53822">
    <property type="entry name" value="Periplasmic binding protein-like I"/>
    <property type="match status" value="1"/>
</dbReference>
<evidence type="ECO:0000313" key="7">
    <source>
        <dbReference type="Proteomes" id="UP000037392"/>
    </source>
</evidence>
<keyword evidence="1" id="KW-0805">Transcription regulation</keyword>
<evidence type="ECO:0000259" key="4">
    <source>
        <dbReference type="PROSITE" id="PS50932"/>
    </source>
</evidence>
<keyword evidence="3" id="KW-0804">Transcription</keyword>
<dbReference type="InterPro" id="IPR010982">
    <property type="entry name" value="Lambda_DNA-bd_dom_sf"/>
</dbReference>
<dbReference type="PANTHER" id="PTHR30146:SF154">
    <property type="entry name" value="TRANSCRIPTION REGULATOR, MEMBER OF GALR FAMILY"/>
    <property type="match status" value="1"/>
</dbReference>
<dbReference type="GO" id="GO:0003700">
    <property type="term" value="F:DNA-binding transcription factor activity"/>
    <property type="evidence" value="ECO:0007669"/>
    <property type="project" value="TreeGrafter"/>
</dbReference>
<dbReference type="PROSITE" id="PS50932">
    <property type="entry name" value="HTH_LACI_2"/>
    <property type="match status" value="1"/>
</dbReference>
<gene>
    <name evidence="6" type="ORF">HMPREF9470_04387</name>
</gene>
<dbReference type="PANTHER" id="PTHR30146">
    <property type="entry name" value="LACI-RELATED TRANSCRIPTIONAL REPRESSOR"/>
    <property type="match status" value="1"/>
</dbReference>
<evidence type="ECO:0000256" key="1">
    <source>
        <dbReference type="ARBA" id="ARBA00023015"/>
    </source>
</evidence>
<evidence type="ECO:0000256" key="3">
    <source>
        <dbReference type="ARBA" id="ARBA00023163"/>
    </source>
</evidence>
<protein>
    <submittedName>
        <fullName evidence="6">Uncharacterized protein</fullName>
    </submittedName>
</protein>
<dbReference type="Pfam" id="PF00532">
    <property type="entry name" value="Peripla_BP_1"/>
    <property type="match status" value="1"/>
</dbReference>
<dbReference type="PROSITE" id="PS50943">
    <property type="entry name" value="HTH_CROC1"/>
    <property type="match status" value="1"/>
</dbReference>
<reference evidence="6 7" key="1">
    <citation type="submission" date="2011-04" db="EMBL/GenBank/DDBJ databases">
        <title>The Genome Sequence of Clostridium citroniae WAL-19142.</title>
        <authorList>
            <consortium name="The Broad Institute Genome Sequencing Platform"/>
            <person name="Earl A."/>
            <person name="Ward D."/>
            <person name="Feldgarden M."/>
            <person name="Gevers D."/>
            <person name="Warren Y.A."/>
            <person name="Tyrrell K.L."/>
            <person name="Citron D.M."/>
            <person name="Goldstein E.J."/>
            <person name="Daigneault M."/>
            <person name="Allen-Vercoe E."/>
            <person name="Young S.K."/>
            <person name="Zeng Q."/>
            <person name="Gargeya S."/>
            <person name="Fitzgerald M."/>
            <person name="Haas B."/>
            <person name="Abouelleil A."/>
            <person name="Alvarado L."/>
            <person name="Arachchi H.M."/>
            <person name="Berlin A."/>
            <person name="Brown A."/>
            <person name="Chapman S.B."/>
            <person name="Chen Z."/>
            <person name="Dunbar C."/>
            <person name="Freedman E."/>
            <person name="Gearin G."/>
            <person name="Gellesch M."/>
            <person name="Goldberg J."/>
            <person name="Griggs A."/>
            <person name="Gujja S."/>
            <person name="Heilman E.R."/>
            <person name="Heiman D."/>
            <person name="Howarth C."/>
            <person name="Larson L."/>
            <person name="Lui A."/>
            <person name="MacDonald P.J."/>
            <person name="Mehta T."/>
            <person name="Montmayeur A."/>
            <person name="Murphy C."/>
            <person name="Neiman D."/>
            <person name="Pearson M."/>
            <person name="Priest M."/>
            <person name="Roberts A."/>
            <person name="Saif S."/>
            <person name="Shea T."/>
            <person name="Shenoy N."/>
            <person name="Sisk P."/>
            <person name="Stolte C."/>
            <person name="Sykes S."/>
            <person name="White J."/>
            <person name="Yandava C."/>
            <person name="Wortman J."/>
            <person name="Nusbaum C."/>
            <person name="Birren B."/>
        </authorList>
    </citation>
    <scope>NUCLEOTIDE SEQUENCE [LARGE SCALE GENOMIC DNA]</scope>
    <source>
        <strain evidence="6 7">WAL-19142</strain>
    </source>
</reference>
<organism evidence="6 7">
    <name type="scientific">[Clostridium] citroniae WAL-19142</name>
    <dbReference type="NCBI Taxonomy" id="742734"/>
    <lineage>
        <taxon>Bacteria</taxon>
        <taxon>Bacillati</taxon>
        <taxon>Bacillota</taxon>
        <taxon>Clostridia</taxon>
        <taxon>Lachnospirales</taxon>
        <taxon>Lachnospiraceae</taxon>
        <taxon>Enterocloster</taxon>
    </lineage>
</organism>
<proteinExistence type="predicted"/>
<dbReference type="Pfam" id="PF00356">
    <property type="entry name" value="LacI"/>
    <property type="match status" value="1"/>
</dbReference>
<accession>A0A0J9BU74</accession>
<sequence length="334" mass="37094">MKKLTINEIAERAGVSKTTVSFYLNGKTNKMSEETKQRIQHIINETGYEPSAAARAMKAKSSGLIGVILGDSSDPYCARALKGVEDAASAQGYQIMMGNSGLAFQQEKDYVERMLKLGAEGFIIQSTYRFGMLAGDLEKKKKPIVYLDAKPYDFKGRYVKSNNYDCVYQVISECIKKGYEDFLMISDGEAAISVGFENTQGYKDALQDACRDGGTLYLQDGIKSDQVYGMLKEKVDLNRKTLIYVASPGQLQVVYQAIRNYPDHMGLFPDTLGLVGFDVEGWTRMTTPAISAIITPAYQEGVRAMEELIDVLDGKKRDGDVVFKNIVKWRGSTL</sequence>
<comment type="caution">
    <text evidence="6">The sequence shown here is derived from an EMBL/GenBank/DDBJ whole genome shotgun (WGS) entry which is preliminary data.</text>
</comment>
<dbReference type="RefSeq" id="WP_007869918.1">
    <property type="nucleotide sequence ID" value="NZ_KQ235882.1"/>
</dbReference>
<dbReference type="InterPro" id="IPR001761">
    <property type="entry name" value="Peripla_BP/Lac1_sug-bd_dom"/>
</dbReference>
<dbReference type="Proteomes" id="UP000037392">
    <property type="component" value="Unassembled WGS sequence"/>
</dbReference>
<keyword evidence="2" id="KW-0238">DNA-binding</keyword>
<evidence type="ECO:0000259" key="5">
    <source>
        <dbReference type="PROSITE" id="PS50943"/>
    </source>
</evidence>
<dbReference type="SMART" id="SM00354">
    <property type="entry name" value="HTH_LACI"/>
    <property type="match status" value="1"/>
</dbReference>
<dbReference type="PATRIC" id="fig|742734.4.peg.4701"/>
<evidence type="ECO:0000256" key="2">
    <source>
        <dbReference type="ARBA" id="ARBA00023125"/>
    </source>
</evidence>
<dbReference type="InterPro" id="IPR000843">
    <property type="entry name" value="HTH_LacI"/>
</dbReference>